<feature type="transmembrane region" description="Helical" evidence="1">
    <location>
        <begin position="53"/>
        <end position="68"/>
    </location>
</feature>
<comment type="caution">
    <text evidence="2">The sequence shown here is derived from an EMBL/GenBank/DDBJ whole genome shotgun (WGS) entry which is preliminary data.</text>
</comment>
<dbReference type="RefSeq" id="WP_345322758.1">
    <property type="nucleotide sequence ID" value="NZ_BAABGA010000035.1"/>
</dbReference>
<dbReference type="Proteomes" id="UP001500840">
    <property type="component" value="Unassembled WGS sequence"/>
</dbReference>
<reference evidence="3" key="1">
    <citation type="journal article" date="2019" name="Int. J. Syst. Evol. Microbiol.">
        <title>The Global Catalogue of Microorganisms (GCM) 10K type strain sequencing project: providing services to taxonomists for standard genome sequencing and annotation.</title>
        <authorList>
            <consortium name="The Broad Institute Genomics Platform"/>
            <consortium name="The Broad Institute Genome Sequencing Center for Infectious Disease"/>
            <person name="Wu L."/>
            <person name="Ma J."/>
        </authorList>
    </citation>
    <scope>NUCLEOTIDE SEQUENCE [LARGE SCALE GENOMIC DNA]</scope>
    <source>
        <strain evidence="3">JCM 17759</strain>
    </source>
</reference>
<keyword evidence="1" id="KW-0812">Transmembrane</keyword>
<proteinExistence type="predicted"/>
<organism evidence="2 3">
    <name type="scientific">Novipirellula rosea</name>
    <dbReference type="NCBI Taxonomy" id="1031540"/>
    <lineage>
        <taxon>Bacteria</taxon>
        <taxon>Pseudomonadati</taxon>
        <taxon>Planctomycetota</taxon>
        <taxon>Planctomycetia</taxon>
        <taxon>Pirellulales</taxon>
        <taxon>Pirellulaceae</taxon>
        <taxon>Novipirellula</taxon>
    </lineage>
</organism>
<feature type="transmembrane region" description="Helical" evidence="1">
    <location>
        <begin position="80"/>
        <end position="101"/>
    </location>
</feature>
<evidence type="ECO:0000313" key="2">
    <source>
        <dbReference type="EMBL" id="GAA4454401.1"/>
    </source>
</evidence>
<evidence type="ECO:0000313" key="3">
    <source>
        <dbReference type="Proteomes" id="UP001500840"/>
    </source>
</evidence>
<evidence type="ECO:0000256" key="1">
    <source>
        <dbReference type="SAM" id="Phobius"/>
    </source>
</evidence>
<keyword evidence="1" id="KW-1133">Transmembrane helix</keyword>
<accession>A0ABP8MTM6</accession>
<gene>
    <name evidence="2" type="ORF">GCM10023156_26810</name>
</gene>
<feature type="transmembrane region" description="Helical" evidence="1">
    <location>
        <begin position="121"/>
        <end position="140"/>
    </location>
</feature>
<feature type="transmembrane region" description="Helical" evidence="1">
    <location>
        <begin position="21"/>
        <end position="41"/>
    </location>
</feature>
<keyword evidence="1" id="KW-0472">Membrane</keyword>
<name>A0ABP8MTM6_9BACT</name>
<keyword evidence="3" id="KW-1185">Reference proteome</keyword>
<sequence>MNDTHPHTDSARRLQHAARGLAVTTGLVCILMSLGVLASGYDLLNDRPVPARIGRASVLMLPVLGWVVKRTVLDTPRKQYLFVTVEHSIYAVLSGFIWWGTVKMRRFQNFRLSLFTAKLAMFPWVFTGFPFGLVFGYLALRTLNRPEIKAKFAAIHEPTTPTT</sequence>
<protein>
    <submittedName>
        <fullName evidence="2">Uncharacterized protein</fullName>
    </submittedName>
</protein>
<dbReference type="EMBL" id="BAABGA010000035">
    <property type="protein sequence ID" value="GAA4454401.1"/>
    <property type="molecule type" value="Genomic_DNA"/>
</dbReference>